<dbReference type="EMBL" id="JBGUBD010000006">
    <property type="protein sequence ID" value="MFA9478939.1"/>
    <property type="molecule type" value="Genomic_DNA"/>
</dbReference>
<comment type="caution">
    <text evidence="2">The sequence shown here is derived from an EMBL/GenBank/DDBJ whole genome shotgun (WGS) entry which is preliminary data.</text>
</comment>
<keyword evidence="1" id="KW-1133">Transmembrane helix</keyword>
<gene>
    <name evidence="2" type="ORF">ACERK3_11640</name>
</gene>
<dbReference type="Proteomes" id="UP001575105">
    <property type="component" value="Unassembled WGS sequence"/>
</dbReference>
<protein>
    <submittedName>
        <fullName evidence="2">Uncharacterized protein</fullName>
    </submittedName>
</protein>
<keyword evidence="1" id="KW-0812">Transmembrane</keyword>
<accession>A0ABV4U5R4</accession>
<reference evidence="2 3" key="1">
    <citation type="submission" date="2024-08" db="EMBL/GenBank/DDBJ databases">
        <title>Whole-genome sequencing of halo(alkali)philic microorganisms from hypersaline lakes.</title>
        <authorList>
            <person name="Sorokin D.Y."/>
            <person name="Merkel A.Y."/>
            <person name="Messina E."/>
            <person name="Yakimov M."/>
        </authorList>
    </citation>
    <scope>NUCLEOTIDE SEQUENCE [LARGE SCALE GENOMIC DNA]</scope>
    <source>
        <strain evidence="2 3">AB-hyl4</strain>
    </source>
</reference>
<dbReference type="RefSeq" id="WP_425345858.1">
    <property type="nucleotide sequence ID" value="NZ_JBGUBD010000006.1"/>
</dbReference>
<organism evidence="2 3">
    <name type="scientific">Natronomicrosphaera hydrolytica</name>
    <dbReference type="NCBI Taxonomy" id="3242702"/>
    <lineage>
        <taxon>Bacteria</taxon>
        <taxon>Pseudomonadati</taxon>
        <taxon>Planctomycetota</taxon>
        <taxon>Phycisphaerae</taxon>
        <taxon>Phycisphaerales</taxon>
        <taxon>Phycisphaeraceae</taxon>
        <taxon>Natronomicrosphaera</taxon>
    </lineage>
</organism>
<feature type="transmembrane region" description="Helical" evidence="1">
    <location>
        <begin position="29"/>
        <end position="47"/>
    </location>
</feature>
<proteinExistence type="predicted"/>
<evidence type="ECO:0000313" key="2">
    <source>
        <dbReference type="EMBL" id="MFA9478939.1"/>
    </source>
</evidence>
<keyword evidence="1" id="KW-0472">Membrane</keyword>
<evidence type="ECO:0000256" key="1">
    <source>
        <dbReference type="SAM" id="Phobius"/>
    </source>
</evidence>
<evidence type="ECO:0000313" key="3">
    <source>
        <dbReference type="Proteomes" id="UP001575105"/>
    </source>
</evidence>
<keyword evidence="3" id="KW-1185">Reference proteome</keyword>
<sequence>MISDGDSKQPGVESGKAAASVGGMRLCRSYRVVAIVALLFFSTLLLVRGPLMNPVPVGDFVHFYTAARAWVQGANPYDYAALKRVVDEAPQAPRRTWLRSHLIALYPPATFPLMSPISASTAMKH</sequence>
<name>A0ABV4U5R4_9BACT</name>